<gene>
    <name evidence="1" type="ORF">GCM10022404_19860</name>
</gene>
<dbReference type="EMBL" id="BAABDF010000007">
    <property type="protein sequence ID" value="GAA3869873.1"/>
    <property type="molecule type" value="Genomic_DNA"/>
</dbReference>
<name>A0ABP7KBC8_9RHOB</name>
<organism evidence="1 2">
    <name type="scientific">Celeribacter arenosi</name>
    <dbReference type="NCBI Taxonomy" id="792649"/>
    <lineage>
        <taxon>Bacteria</taxon>
        <taxon>Pseudomonadati</taxon>
        <taxon>Pseudomonadota</taxon>
        <taxon>Alphaproteobacteria</taxon>
        <taxon>Rhodobacterales</taxon>
        <taxon>Roseobacteraceae</taxon>
        <taxon>Celeribacter</taxon>
    </lineage>
</organism>
<sequence length="211" mass="23090">MPQQLLTKGGRPATRRPPLSVIGEMRLADTRAHEICGHSRRTLAALVAAKLAETTNGPMIWITPAWWPERVNGDGLFGLVDPGRFIFVHPTRPEDLLWGMEEALRSGTVPLVICDVTDPPSLTPVRRLHLAAQTGAAQGAYRPLGLLLTTVGGGAAGVESRWALNPAHLTEAQPRWRLERLRDRTAPPASWHLTRHRGEVTLERATSPVIA</sequence>
<proteinExistence type="predicted"/>
<dbReference type="RefSeq" id="WP_344846873.1">
    <property type="nucleotide sequence ID" value="NZ_BAABDF010000007.1"/>
</dbReference>
<comment type="caution">
    <text evidence="1">The sequence shown here is derived from an EMBL/GenBank/DDBJ whole genome shotgun (WGS) entry which is preliminary data.</text>
</comment>
<dbReference type="Gene3D" id="3.40.50.300">
    <property type="entry name" value="P-loop containing nucleotide triphosphate hydrolases"/>
    <property type="match status" value="1"/>
</dbReference>
<accession>A0ABP7KBC8</accession>
<dbReference type="SUPFAM" id="SSF52540">
    <property type="entry name" value="P-loop containing nucleoside triphosphate hydrolases"/>
    <property type="match status" value="1"/>
</dbReference>
<evidence type="ECO:0000313" key="1">
    <source>
        <dbReference type="EMBL" id="GAA3869873.1"/>
    </source>
</evidence>
<reference evidence="2" key="1">
    <citation type="journal article" date="2019" name="Int. J. Syst. Evol. Microbiol.">
        <title>The Global Catalogue of Microorganisms (GCM) 10K type strain sequencing project: providing services to taxonomists for standard genome sequencing and annotation.</title>
        <authorList>
            <consortium name="The Broad Institute Genomics Platform"/>
            <consortium name="The Broad Institute Genome Sequencing Center for Infectious Disease"/>
            <person name="Wu L."/>
            <person name="Ma J."/>
        </authorList>
    </citation>
    <scope>NUCLEOTIDE SEQUENCE [LARGE SCALE GENOMIC DNA]</scope>
    <source>
        <strain evidence="2">JCM 17190</strain>
    </source>
</reference>
<evidence type="ECO:0000313" key="2">
    <source>
        <dbReference type="Proteomes" id="UP001399917"/>
    </source>
</evidence>
<protein>
    <recommendedName>
        <fullName evidence="3">Protein ImuA</fullName>
    </recommendedName>
</protein>
<dbReference type="Proteomes" id="UP001399917">
    <property type="component" value="Unassembled WGS sequence"/>
</dbReference>
<dbReference type="InterPro" id="IPR027417">
    <property type="entry name" value="P-loop_NTPase"/>
</dbReference>
<evidence type="ECO:0008006" key="3">
    <source>
        <dbReference type="Google" id="ProtNLM"/>
    </source>
</evidence>
<keyword evidence="2" id="KW-1185">Reference proteome</keyword>